<protein>
    <submittedName>
        <fullName evidence="2">Uncharacterized protein</fullName>
    </submittedName>
</protein>
<evidence type="ECO:0000313" key="3">
    <source>
        <dbReference type="Proteomes" id="UP000598217"/>
    </source>
</evidence>
<evidence type="ECO:0000256" key="1">
    <source>
        <dbReference type="SAM" id="MobiDB-lite"/>
    </source>
</evidence>
<accession>A0ABR9HMI5</accession>
<sequence length="32" mass="3319">MPELGSDRMDLAEPSARGTVPLLSFDACGPGQ</sequence>
<feature type="compositionally biased region" description="Basic and acidic residues" evidence="1">
    <location>
        <begin position="1"/>
        <end position="11"/>
    </location>
</feature>
<reference evidence="2 3" key="1">
    <citation type="submission" date="2020-10" db="EMBL/GenBank/DDBJ databases">
        <title>Sequencing the genomes of 1000 actinobacteria strains.</title>
        <authorList>
            <person name="Klenk H.-P."/>
        </authorList>
    </citation>
    <scope>NUCLEOTIDE SEQUENCE [LARGE SCALE GENOMIC DNA]</scope>
    <source>
        <strain evidence="2 3">DSM 45157</strain>
    </source>
</reference>
<dbReference type="EMBL" id="JADBDY010000001">
    <property type="protein sequence ID" value="MBE1460257.1"/>
    <property type="molecule type" value="Genomic_DNA"/>
</dbReference>
<gene>
    <name evidence="2" type="ORF">H4W79_004471</name>
</gene>
<feature type="region of interest" description="Disordered" evidence="1">
    <location>
        <begin position="1"/>
        <end position="32"/>
    </location>
</feature>
<dbReference type="Proteomes" id="UP000598217">
    <property type="component" value="Unassembled WGS sequence"/>
</dbReference>
<proteinExistence type="predicted"/>
<keyword evidence="3" id="KW-1185">Reference proteome</keyword>
<organism evidence="2 3">
    <name type="scientific">Nocardiopsis terrae</name>
    <dbReference type="NCBI Taxonomy" id="372655"/>
    <lineage>
        <taxon>Bacteria</taxon>
        <taxon>Bacillati</taxon>
        <taxon>Actinomycetota</taxon>
        <taxon>Actinomycetes</taxon>
        <taxon>Streptosporangiales</taxon>
        <taxon>Nocardiopsidaceae</taxon>
        <taxon>Nocardiopsis</taxon>
    </lineage>
</organism>
<name>A0ABR9HMI5_9ACTN</name>
<evidence type="ECO:0000313" key="2">
    <source>
        <dbReference type="EMBL" id="MBE1460257.1"/>
    </source>
</evidence>
<comment type="caution">
    <text evidence="2">The sequence shown here is derived from an EMBL/GenBank/DDBJ whole genome shotgun (WGS) entry which is preliminary data.</text>
</comment>